<dbReference type="InterPro" id="IPR002508">
    <property type="entry name" value="MurNAc-LAA_cat"/>
</dbReference>
<gene>
    <name evidence="3" type="ORF">AMJ39_02110</name>
</gene>
<dbReference type="SUPFAM" id="SSF53187">
    <property type="entry name" value="Zn-dependent exopeptidases"/>
    <property type="match status" value="1"/>
</dbReference>
<dbReference type="InterPro" id="IPR050695">
    <property type="entry name" value="N-acetylmuramoyl_amidase_3"/>
</dbReference>
<comment type="caution">
    <text evidence="3">The sequence shown here is derived from an EMBL/GenBank/DDBJ whole genome shotgun (WGS) entry which is preliminary data.</text>
</comment>
<dbReference type="Gene3D" id="3.40.630.40">
    <property type="entry name" value="Zn-dependent exopeptidases"/>
    <property type="match status" value="1"/>
</dbReference>
<feature type="domain" description="MurNAc-LAA" evidence="2">
    <location>
        <begin position="465"/>
        <end position="577"/>
    </location>
</feature>
<evidence type="ECO:0000256" key="1">
    <source>
        <dbReference type="ARBA" id="ARBA00022801"/>
    </source>
</evidence>
<dbReference type="Proteomes" id="UP000052008">
    <property type="component" value="Unassembled WGS sequence"/>
</dbReference>
<dbReference type="GO" id="GO:0030288">
    <property type="term" value="C:outer membrane-bounded periplasmic space"/>
    <property type="evidence" value="ECO:0007669"/>
    <property type="project" value="TreeGrafter"/>
</dbReference>
<dbReference type="EMBL" id="LIZS01000007">
    <property type="protein sequence ID" value="KPJ54075.1"/>
    <property type="molecule type" value="Genomic_DNA"/>
</dbReference>
<protein>
    <recommendedName>
        <fullName evidence="2">MurNAc-LAA domain-containing protein</fullName>
    </recommendedName>
</protein>
<dbReference type="GO" id="GO:0008745">
    <property type="term" value="F:N-acetylmuramoyl-L-alanine amidase activity"/>
    <property type="evidence" value="ECO:0007669"/>
    <property type="project" value="InterPro"/>
</dbReference>
<dbReference type="SMART" id="SM00646">
    <property type="entry name" value="Ami_3"/>
    <property type="match status" value="1"/>
</dbReference>
<dbReference type="CDD" id="cd02696">
    <property type="entry name" value="MurNAc-LAA"/>
    <property type="match status" value="1"/>
</dbReference>
<evidence type="ECO:0000313" key="4">
    <source>
        <dbReference type="Proteomes" id="UP000052008"/>
    </source>
</evidence>
<proteinExistence type="predicted"/>
<evidence type="ECO:0000259" key="2">
    <source>
        <dbReference type="SMART" id="SM00646"/>
    </source>
</evidence>
<dbReference type="Pfam" id="PF01520">
    <property type="entry name" value="Amidase_3"/>
    <property type="match status" value="1"/>
</dbReference>
<dbReference type="PANTHER" id="PTHR30404:SF0">
    <property type="entry name" value="N-ACETYLMURAMOYL-L-ALANINE AMIDASE AMIC"/>
    <property type="match status" value="1"/>
</dbReference>
<sequence length="588" mass="63077">MKTEHATELSIVFPGEGDHLPCVPSTFVIGSAPPGANVVVNGLPARVHQDGGFIVSIPIEPGRFAISCTATLSGRRLEQTVTVQVAGKREPGPSEECWLDEGSVQPSTDRALRPGDRLTVTCRGTPGAGAHFTIEQLVDGAPMAEMPQGLPRPADSPPPFVFGADLSPFAEGEPGLYVGTYIIGPDDRVRDGRITVSLRGEKGSRAEAEARGRLTVTSPPIPELAETQSPQTVVRTGPGMGYGAILPSGVIVEITGKVGNECRVALSGTCQGWVDERSLTALPAGTPAVMNQIAAIRTTSTPEGAAVAIPMDRPYAVLVAERTDRRILHLTISRAVAHLDWARYGPEEHLVGEIIWQQVDPQTLEVELFLEEAIWGYRAAYEDPGFILHLRAAPPIDAARPLLGRKLAIDAGHSPEPGAVGPLGTLEKDVNLAIARSLDQMCRERGASTTMIRTGDEAVPLTRRPEIAREAGAEILVSIHNNSVPPGVDPERHNGFSTYYWHPHSLALARSIHGRFAGMLGLPDFGLYRANLAMCRPADMIAVLVEPAFMIVPEQEALLRTAEFQQRCARAVCEGLEAFLISELERTS</sequence>
<accession>A0A0S7WVE0</accession>
<name>A0A0S7WVE0_UNCT6</name>
<reference evidence="3 4" key="1">
    <citation type="journal article" date="2015" name="Microbiome">
        <title>Genomic resolution of linkages in carbon, nitrogen, and sulfur cycling among widespread estuary sediment bacteria.</title>
        <authorList>
            <person name="Baker B.J."/>
            <person name="Lazar C.S."/>
            <person name="Teske A.P."/>
            <person name="Dick G.J."/>
        </authorList>
    </citation>
    <scope>NUCLEOTIDE SEQUENCE [LARGE SCALE GENOMIC DNA]</scope>
    <source>
        <strain evidence="3">DG_24</strain>
    </source>
</reference>
<dbReference type="AlphaFoldDB" id="A0A0S7WVE0"/>
<evidence type="ECO:0000313" key="3">
    <source>
        <dbReference type="EMBL" id="KPJ54075.1"/>
    </source>
</evidence>
<dbReference type="STRING" id="1703770.AMJ39_02110"/>
<organism evidence="3 4">
    <name type="scientific">candidate division TA06 bacterium DG_24</name>
    <dbReference type="NCBI Taxonomy" id="1703770"/>
    <lineage>
        <taxon>Bacteria</taxon>
        <taxon>Bacteria division TA06</taxon>
    </lineage>
</organism>
<dbReference type="GO" id="GO:0009253">
    <property type="term" value="P:peptidoglycan catabolic process"/>
    <property type="evidence" value="ECO:0007669"/>
    <property type="project" value="InterPro"/>
</dbReference>
<dbReference type="PANTHER" id="PTHR30404">
    <property type="entry name" value="N-ACETYLMURAMOYL-L-ALANINE AMIDASE"/>
    <property type="match status" value="1"/>
</dbReference>
<keyword evidence="1" id="KW-0378">Hydrolase</keyword>